<dbReference type="InterPro" id="IPR004652">
    <property type="entry name" value="DusB-like"/>
</dbReference>
<protein>
    <recommendedName>
        <fullName evidence="12">tRNA-dihydrouridine synthase</fullName>
        <ecNumber evidence="12">1.3.1.-</ecNumber>
    </recommendedName>
</protein>
<keyword evidence="15" id="KW-1185">Reference proteome</keyword>
<dbReference type="PANTHER" id="PTHR45846">
    <property type="entry name" value="TRNA-DIHYDROURIDINE(47) SYNTHASE [NAD(P)(+)]-LIKE"/>
    <property type="match status" value="1"/>
</dbReference>
<dbReference type="PROSITE" id="PS01136">
    <property type="entry name" value="UPF0034"/>
    <property type="match status" value="1"/>
</dbReference>
<feature type="domain" description="DUS-like FMN-binding" evidence="13">
    <location>
        <begin position="12"/>
        <end position="309"/>
    </location>
</feature>
<keyword evidence="3" id="KW-0820">tRNA-binding</keyword>
<comment type="catalytic activity">
    <reaction evidence="11">
        <text>a 5,6-dihydrouridine in tRNA + NAD(+) = a uridine in tRNA + NADH + H(+)</text>
        <dbReference type="Rhea" id="RHEA:54452"/>
        <dbReference type="Rhea" id="RHEA-COMP:13339"/>
        <dbReference type="Rhea" id="RHEA-COMP:13887"/>
        <dbReference type="ChEBI" id="CHEBI:15378"/>
        <dbReference type="ChEBI" id="CHEBI:57540"/>
        <dbReference type="ChEBI" id="CHEBI:57945"/>
        <dbReference type="ChEBI" id="CHEBI:65315"/>
        <dbReference type="ChEBI" id="CHEBI:74443"/>
    </reaction>
</comment>
<evidence type="ECO:0000256" key="7">
    <source>
        <dbReference type="ARBA" id="ARBA00022857"/>
    </source>
</evidence>
<keyword evidence="8" id="KW-0694">RNA-binding</keyword>
<evidence type="ECO:0000313" key="15">
    <source>
        <dbReference type="Proteomes" id="UP001210339"/>
    </source>
</evidence>
<evidence type="ECO:0000256" key="3">
    <source>
        <dbReference type="ARBA" id="ARBA00022555"/>
    </source>
</evidence>
<dbReference type="InterPro" id="IPR001269">
    <property type="entry name" value="DUS_fam"/>
</dbReference>
<evidence type="ECO:0000256" key="5">
    <source>
        <dbReference type="ARBA" id="ARBA00022643"/>
    </source>
</evidence>
<evidence type="ECO:0000256" key="2">
    <source>
        <dbReference type="ARBA" id="ARBA00002790"/>
    </source>
</evidence>
<dbReference type="GO" id="GO:0016491">
    <property type="term" value="F:oxidoreductase activity"/>
    <property type="evidence" value="ECO:0007669"/>
    <property type="project" value="UniProtKB-KW"/>
</dbReference>
<dbReference type="Gene3D" id="3.20.20.70">
    <property type="entry name" value="Aldolase class I"/>
    <property type="match status" value="1"/>
</dbReference>
<keyword evidence="4 12" id="KW-0285">Flavoprotein</keyword>
<organism evidence="14 15">
    <name type="scientific">Peptoniphilus equinus</name>
    <dbReference type="NCBI Taxonomy" id="3016343"/>
    <lineage>
        <taxon>Bacteria</taxon>
        <taxon>Bacillati</taxon>
        <taxon>Bacillota</taxon>
        <taxon>Tissierellia</taxon>
        <taxon>Tissierellales</taxon>
        <taxon>Peptoniphilaceae</taxon>
        <taxon>Peptoniphilus</taxon>
    </lineage>
</organism>
<evidence type="ECO:0000259" key="13">
    <source>
        <dbReference type="Pfam" id="PF01207"/>
    </source>
</evidence>
<evidence type="ECO:0000256" key="9">
    <source>
        <dbReference type="ARBA" id="ARBA00023002"/>
    </source>
</evidence>
<dbReference type="InterPro" id="IPR018517">
    <property type="entry name" value="tRNA_hU_synthase_CS"/>
</dbReference>
<gene>
    <name evidence="14" type="primary">dusB</name>
    <name evidence="14" type="ORF">O6R05_02765</name>
</gene>
<dbReference type="RefSeq" id="WP_271192016.1">
    <property type="nucleotide sequence ID" value="NZ_CP115667.1"/>
</dbReference>
<comment type="function">
    <text evidence="2 12">Catalyzes the synthesis of 5,6-dihydrouridine (D), a modified base found in the D-loop of most tRNAs, via the reduction of the C5-C6 double bond in target uridines.</text>
</comment>
<evidence type="ECO:0000313" key="14">
    <source>
        <dbReference type="EMBL" id="WBW50484.1"/>
    </source>
</evidence>
<name>A0ABY7QUN6_9FIRM</name>
<dbReference type="Proteomes" id="UP001210339">
    <property type="component" value="Chromosome"/>
</dbReference>
<evidence type="ECO:0000256" key="4">
    <source>
        <dbReference type="ARBA" id="ARBA00022630"/>
    </source>
</evidence>
<evidence type="ECO:0000256" key="8">
    <source>
        <dbReference type="ARBA" id="ARBA00022884"/>
    </source>
</evidence>
<evidence type="ECO:0000256" key="10">
    <source>
        <dbReference type="ARBA" id="ARBA00048205"/>
    </source>
</evidence>
<evidence type="ECO:0000256" key="1">
    <source>
        <dbReference type="ARBA" id="ARBA00001917"/>
    </source>
</evidence>
<dbReference type="CDD" id="cd02801">
    <property type="entry name" value="DUS_like_FMN"/>
    <property type="match status" value="1"/>
</dbReference>
<dbReference type="InterPro" id="IPR024036">
    <property type="entry name" value="tRNA-dHydroUridine_Synthase_C"/>
</dbReference>
<comment type="catalytic activity">
    <reaction evidence="10">
        <text>a 5,6-dihydrouridine in tRNA + NADP(+) = a uridine in tRNA + NADPH + H(+)</text>
        <dbReference type="Rhea" id="RHEA:23624"/>
        <dbReference type="Rhea" id="RHEA-COMP:13339"/>
        <dbReference type="Rhea" id="RHEA-COMP:13887"/>
        <dbReference type="ChEBI" id="CHEBI:15378"/>
        <dbReference type="ChEBI" id="CHEBI:57783"/>
        <dbReference type="ChEBI" id="CHEBI:58349"/>
        <dbReference type="ChEBI" id="CHEBI:65315"/>
        <dbReference type="ChEBI" id="CHEBI:74443"/>
    </reaction>
</comment>
<comment type="similarity">
    <text evidence="12">Belongs to the dus family.</text>
</comment>
<dbReference type="PANTHER" id="PTHR45846:SF1">
    <property type="entry name" value="TRNA-DIHYDROURIDINE(47) SYNTHASE [NAD(P)(+)]-LIKE"/>
    <property type="match status" value="1"/>
</dbReference>
<keyword evidence="9 12" id="KW-0560">Oxidoreductase</keyword>
<dbReference type="Pfam" id="PF01207">
    <property type="entry name" value="Dus"/>
    <property type="match status" value="1"/>
</dbReference>
<keyword evidence="5 12" id="KW-0288">FMN</keyword>
<dbReference type="NCBIfam" id="TIGR00737">
    <property type="entry name" value="nifR3_yhdG"/>
    <property type="match status" value="1"/>
</dbReference>
<keyword evidence="6 12" id="KW-0819">tRNA processing</keyword>
<dbReference type="InterPro" id="IPR013785">
    <property type="entry name" value="Aldolase_TIM"/>
</dbReference>
<evidence type="ECO:0000256" key="11">
    <source>
        <dbReference type="ARBA" id="ARBA00048802"/>
    </source>
</evidence>
<keyword evidence="7" id="KW-0521">NADP</keyword>
<accession>A0ABY7QUN6</accession>
<evidence type="ECO:0000256" key="6">
    <source>
        <dbReference type="ARBA" id="ARBA00022694"/>
    </source>
</evidence>
<evidence type="ECO:0000256" key="12">
    <source>
        <dbReference type="PIRNR" id="PIRNR006621"/>
    </source>
</evidence>
<dbReference type="EC" id="1.3.1.-" evidence="12"/>
<reference evidence="14 15" key="1">
    <citation type="submission" date="2023-01" db="EMBL/GenBank/DDBJ databases">
        <authorList>
            <person name="Lee S.H."/>
            <person name="Jung H.S."/>
            <person name="Yun J.U."/>
        </authorList>
    </citation>
    <scope>NUCLEOTIDE SEQUENCE [LARGE SCALE GENOMIC DNA]</scope>
    <source>
        <strain evidence="14 15">CBA3646</strain>
    </source>
</reference>
<dbReference type="Gene3D" id="1.10.1200.80">
    <property type="entry name" value="Putative flavin oxidoreducatase, domain 2"/>
    <property type="match status" value="1"/>
</dbReference>
<sequence length="319" mass="35366">MSFSNDKPILGLSPLAGYTDAAFRLLASREGADEVTTEMVSVKGLVYNDRKTDTILYRFADEAHTVVQLFGREWREFEVAAKKVSDRGFAAIDINMGCPAPKIVKNGAGSALLLEPDRVYDIVRATVSATDLPVHVKLRMGIEGVSSVNAALAAERGGAKRLTVHGRTREAYYSGEADWSYIKKIKDMVAIPVLGNGDVNSFETFRRRLEETRVDGVTIGRGAIGNPFIFREIQCGIRDELYTPPSLEERVATAIYQLRLGSTVKGEHRAVLEMRKQLIGYLKGEPGNKEVREVINRLTTVQEVEDVLKSYLIQRSNAQ</sequence>
<dbReference type="PIRSF" id="PIRSF006621">
    <property type="entry name" value="Dus"/>
    <property type="match status" value="1"/>
</dbReference>
<proteinExistence type="inferred from homology"/>
<comment type="cofactor">
    <cofactor evidence="1 12">
        <name>FMN</name>
        <dbReference type="ChEBI" id="CHEBI:58210"/>
    </cofactor>
</comment>
<dbReference type="SUPFAM" id="SSF51395">
    <property type="entry name" value="FMN-linked oxidoreductases"/>
    <property type="match status" value="1"/>
</dbReference>
<dbReference type="InterPro" id="IPR035587">
    <property type="entry name" value="DUS-like_FMN-bd"/>
</dbReference>
<dbReference type="EMBL" id="CP115667">
    <property type="protein sequence ID" value="WBW50484.1"/>
    <property type="molecule type" value="Genomic_DNA"/>
</dbReference>